<feature type="transmembrane region" description="Helical" evidence="1">
    <location>
        <begin position="146"/>
        <end position="171"/>
    </location>
</feature>
<keyword evidence="1" id="KW-1133">Transmembrane helix</keyword>
<evidence type="ECO:0000256" key="1">
    <source>
        <dbReference type="SAM" id="Phobius"/>
    </source>
</evidence>
<keyword evidence="1" id="KW-0472">Membrane</keyword>
<keyword evidence="1" id="KW-0812">Transmembrane</keyword>
<organism evidence="2 3">
    <name type="scientific">Paenibacillus larvae subsp. pulvifaciens</name>
    <dbReference type="NCBI Taxonomy" id="1477"/>
    <lineage>
        <taxon>Bacteria</taxon>
        <taxon>Bacillati</taxon>
        <taxon>Bacillota</taxon>
        <taxon>Bacilli</taxon>
        <taxon>Bacillales</taxon>
        <taxon>Paenibacillaceae</taxon>
        <taxon>Paenibacillus</taxon>
    </lineage>
</organism>
<feature type="transmembrane region" description="Helical" evidence="1">
    <location>
        <begin position="92"/>
        <end position="109"/>
    </location>
</feature>
<feature type="transmembrane region" description="Helical" evidence="1">
    <location>
        <begin position="116"/>
        <end position="140"/>
    </location>
</feature>
<proteinExistence type="predicted"/>
<name>A0A1V0UZ77_9BACL</name>
<feature type="transmembrane region" description="Helical" evidence="1">
    <location>
        <begin position="46"/>
        <end position="65"/>
    </location>
</feature>
<sequence>MKSMPQPNSMRETSSALKKAVIIAIFAAVAAVLSVVETMIPMGVQIPGIKLGLANIMVLTCLYFMKGRDAFSLIILKTILTAFLFGTFSVFLFSFFGALFSFVVMLLLMKLGKKEFSLTGISIAGGIFHNIGQLTAAMIVMKSSVIFYYLPALMFSGVVTGIFIGIAVRYLTAALSKLSLFESFLAEEA</sequence>
<dbReference type="InterPro" id="IPR014535">
    <property type="entry name" value="Hpre_diP_synt_I"/>
</dbReference>
<gene>
    <name evidence="2" type="ORF">B7C51_09980</name>
</gene>
<dbReference type="Proteomes" id="UP000192727">
    <property type="component" value="Chromosome"/>
</dbReference>
<protein>
    <submittedName>
        <fullName evidence="2">Heptaprenyl diphosphate synthase</fullName>
    </submittedName>
</protein>
<dbReference type="Gene3D" id="1.10.1760.20">
    <property type="match status" value="1"/>
</dbReference>
<evidence type="ECO:0000313" key="2">
    <source>
        <dbReference type="EMBL" id="ARF70459.1"/>
    </source>
</evidence>
<dbReference type="PIRSF" id="PIRSF027391">
    <property type="entry name" value="Hpre_diP_synt_I"/>
    <property type="match status" value="1"/>
</dbReference>
<dbReference type="Pfam" id="PF07456">
    <property type="entry name" value="Hpre_diP_synt_I"/>
    <property type="match status" value="1"/>
</dbReference>
<feature type="transmembrane region" description="Helical" evidence="1">
    <location>
        <begin position="20"/>
        <end position="40"/>
    </location>
</feature>
<accession>A0A1V0UZ77</accession>
<dbReference type="AlphaFoldDB" id="A0A1V0UZ77"/>
<dbReference type="EMBL" id="CP020557">
    <property type="protein sequence ID" value="ARF70459.1"/>
    <property type="molecule type" value="Genomic_DNA"/>
</dbReference>
<dbReference type="InterPro" id="IPR010898">
    <property type="entry name" value="Hpre_diP_synth_I"/>
</dbReference>
<reference evidence="2 3" key="1">
    <citation type="submission" date="2017-03" db="EMBL/GenBank/DDBJ databases">
        <title>Paenibacillus larvae genome sequencing.</title>
        <authorList>
            <person name="Dingman D.W."/>
        </authorList>
    </citation>
    <scope>NUCLEOTIDE SEQUENCE [LARGE SCALE GENOMIC DNA]</scope>
    <source>
        <strain evidence="2 3">SAG 10367</strain>
    </source>
</reference>
<evidence type="ECO:0000313" key="3">
    <source>
        <dbReference type="Proteomes" id="UP000192727"/>
    </source>
</evidence>